<keyword evidence="7" id="KW-1003">Cell membrane</keyword>
<organism evidence="14 15">
    <name type="scientific">Dialister succinatiphilus YIT 11850</name>
    <dbReference type="NCBI Taxonomy" id="742743"/>
    <lineage>
        <taxon>Bacteria</taxon>
        <taxon>Bacillati</taxon>
        <taxon>Bacillota</taxon>
        <taxon>Negativicutes</taxon>
        <taxon>Veillonellales</taxon>
        <taxon>Veillonellaceae</taxon>
        <taxon>Dialister</taxon>
    </lineage>
</organism>
<evidence type="ECO:0000256" key="6">
    <source>
        <dbReference type="ARBA" id="ARBA00022449"/>
    </source>
</evidence>
<evidence type="ECO:0000256" key="2">
    <source>
        <dbReference type="ARBA" id="ARBA00004651"/>
    </source>
</evidence>
<keyword evidence="6" id="KW-0050">Antiport</keyword>
<keyword evidence="8 13" id="KW-0812">Transmembrane</keyword>
<dbReference type="PATRIC" id="fig|742743.3.peg.1157"/>
<keyword evidence="9 13" id="KW-1133">Transmembrane helix</keyword>
<evidence type="ECO:0000256" key="5">
    <source>
        <dbReference type="ARBA" id="ARBA00022448"/>
    </source>
</evidence>
<evidence type="ECO:0000256" key="9">
    <source>
        <dbReference type="ARBA" id="ARBA00022989"/>
    </source>
</evidence>
<comment type="similarity">
    <text evidence="3">Belongs to the multi antimicrobial extrusion (MATE) (TC 2.A.66.1) family.</text>
</comment>
<dbReference type="Proteomes" id="UP000003277">
    <property type="component" value="Unassembled WGS sequence"/>
</dbReference>
<feature type="transmembrane region" description="Helical" evidence="13">
    <location>
        <begin position="165"/>
        <end position="188"/>
    </location>
</feature>
<evidence type="ECO:0000256" key="13">
    <source>
        <dbReference type="SAM" id="Phobius"/>
    </source>
</evidence>
<proteinExistence type="inferred from homology"/>
<dbReference type="InterPro" id="IPR002528">
    <property type="entry name" value="MATE_fam"/>
</dbReference>
<dbReference type="InterPro" id="IPR048279">
    <property type="entry name" value="MdtK-like"/>
</dbReference>
<comment type="function">
    <text evidence="1">Multidrug efflux pump.</text>
</comment>
<dbReference type="PIRSF" id="PIRSF006603">
    <property type="entry name" value="DinF"/>
    <property type="match status" value="1"/>
</dbReference>
<dbReference type="PANTHER" id="PTHR43298:SF2">
    <property type="entry name" value="FMN_FAD EXPORTER YEEO-RELATED"/>
    <property type="match status" value="1"/>
</dbReference>
<dbReference type="AlphaFoldDB" id="H1D0K5"/>
<dbReference type="eggNOG" id="COG0534">
    <property type="taxonomic scope" value="Bacteria"/>
</dbReference>
<keyword evidence="11 13" id="KW-0472">Membrane</keyword>
<evidence type="ECO:0000256" key="12">
    <source>
        <dbReference type="ARBA" id="ARBA00031636"/>
    </source>
</evidence>
<sequence length="445" mass="46887">MALSHNFTSGPIAGPLFLFALPVMGALLLQSLYGAVDLFIVGHFASSADVSAVSTGSQILQTFTMLTASFSMGITILLGQYIGAGRGKEGGTIAGSGICLCLLLGLFFTFCLTVFAPTFAGWMNAPAEAFEKTVSYIRICGGGMVVIICYNLIGSLFRGIGDSKTPLMTVAIASVFNTFGDLLLVAFFHQGAAGAALATVAAQTLSVVISYVIIKKRGLPFPFSLSMVRLHGATALRIVKLGLPIALQDLLVGLSFLLIMSIVNRIGLTASASIGVSEKICGFIMLIPGSFMQSMSAFVAQNVGAQRFDRAEKALFSGIAMGLAAGVCMFTLSFFYGTHLTALFTSDEAVVLGAADYLKAYAIDCLLTSVLFSSIGFFNGLGMTRFVMVQGIVGAFGVRVPVSYLMSLEVPPRLFHIGLATPASSAVQILLCVIAFLYVKEKRKN</sequence>
<feature type="transmembrane region" description="Helical" evidence="13">
    <location>
        <begin position="283"/>
        <end position="303"/>
    </location>
</feature>
<dbReference type="OrthoDB" id="62420at2"/>
<feature type="transmembrane region" description="Helical" evidence="13">
    <location>
        <begin position="93"/>
        <end position="116"/>
    </location>
</feature>
<evidence type="ECO:0000256" key="10">
    <source>
        <dbReference type="ARBA" id="ARBA00023065"/>
    </source>
</evidence>
<keyword evidence="15" id="KW-1185">Reference proteome</keyword>
<evidence type="ECO:0000256" key="1">
    <source>
        <dbReference type="ARBA" id="ARBA00003408"/>
    </source>
</evidence>
<evidence type="ECO:0000256" key="4">
    <source>
        <dbReference type="ARBA" id="ARBA00020268"/>
    </source>
</evidence>
<feature type="transmembrane region" description="Helical" evidence="13">
    <location>
        <begin position="357"/>
        <end position="379"/>
    </location>
</feature>
<reference evidence="14 15" key="1">
    <citation type="submission" date="2011-11" db="EMBL/GenBank/DDBJ databases">
        <title>The Genome Sequence of Dialister succinatiphilus YIT 11850.</title>
        <authorList>
            <consortium name="The Broad Institute Genome Sequencing Platform"/>
            <person name="Earl A."/>
            <person name="Ward D."/>
            <person name="Feldgarden M."/>
            <person name="Gevers D."/>
            <person name="Morotomi M."/>
            <person name="Young S.K."/>
            <person name="Zeng Q."/>
            <person name="Gargeya S."/>
            <person name="Fitzgerald M."/>
            <person name="Haas B."/>
            <person name="Abouelleil A."/>
            <person name="Alvarado L."/>
            <person name="Arachchi H.M."/>
            <person name="Berlin A."/>
            <person name="Brown A."/>
            <person name="Chapman S.B."/>
            <person name="Dunbar C."/>
            <person name="Gearin G."/>
            <person name="Goldberg J."/>
            <person name="Griggs A."/>
            <person name="Gujja S."/>
            <person name="Heiman D."/>
            <person name="Howarth C."/>
            <person name="Lui A."/>
            <person name="MacDonald P.J.P."/>
            <person name="Montmayeur A."/>
            <person name="Murphy C."/>
            <person name="Neiman D."/>
            <person name="Pearson M."/>
            <person name="Priest M."/>
            <person name="Roberts A."/>
            <person name="Saif S."/>
            <person name="Shea T."/>
            <person name="Sisk P."/>
            <person name="Stolte C."/>
            <person name="Sykes S."/>
            <person name="Wortman J."/>
            <person name="Nusbaum C."/>
            <person name="Birren B."/>
        </authorList>
    </citation>
    <scope>NUCLEOTIDE SEQUENCE [LARGE SCALE GENOMIC DNA]</scope>
    <source>
        <strain evidence="14 15">YIT 11850</strain>
    </source>
</reference>
<dbReference type="RefSeq" id="WP_008859638.1">
    <property type="nucleotide sequence ID" value="NZ_JH591188.1"/>
</dbReference>
<feature type="transmembrane region" description="Helical" evidence="13">
    <location>
        <begin position="59"/>
        <end position="81"/>
    </location>
</feature>
<evidence type="ECO:0000256" key="3">
    <source>
        <dbReference type="ARBA" id="ARBA00010199"/>
    </source>
</evidence>
<dbReference type="GO" id="GO:0006811">
    <property type="term" value="P:monoatomic ion transport"/>
    <property type="evidence" value="ECO:0007669"/>
    <property type="project" value="UniProtKB-KW"/>
</dbReference>
<dbReference type="CDD" id="cd13138">
    <property type="entry name" value="MATE_yoeA_like"/>
    <property type="match status" value="1"/>
</dbReference>
<feature type="transmembrane region" description="Helical" evidence="13">
    <location>
        <begin position="414"/>
        <end position="439"/>
    </location>
</feature>
<feature type="transmembrane region" description="Helical" evidence="13">
    <location>
        <begin position="136"/>
        <end position="153"/>
    </location>
</feature>
<evidence type="ECO:0000313" key="14">
    <source>
        <dbReference type="EMBL" id="EHO62964.1"/>
    </source>
</evidence>
<feature type="transmembrane region" description="Helical" evidence="13">
    <location>
        <begin position="315"/>
        <end position="337"/>
    </location>
</feature>
<feature type="transmembrane region" description="Helical" evidence="13">
    <location>
        <begin position="12"/>
        <end position="33"/>
    </location>
</feature>
<dbReference type="HOGENOM" id="CLU_012893_5_0_9"/>
<feature type="transmembrane region" description="Helical" evidence="13">
    <location>
        <begin position="235"/>
        <end position="263"/>
    </location>
</feature>
<feature type="transmembrane region" description="Helical" evidence="13">
    <location>
        <begin position="386"/>
        <end position="408"/>
    </location>
</feature>
<evidence type="ECO:0000256" key="8">
    <source>
        <dbReference type="ARBA" id="ARBA00022692"/>
    </source>
</evidence>
<evidence type="ECO:0000256" key="7">
    <source>
        <dbReference type="ARBA" id="ARBA00022475"/>
    </source>
</evidence>
<dbReference type="STRING" id="742743.HMPREF9453_01143"/>
<dbReference type="Pfam" id="PF01554">
    <property type="entry name" value="MatE"/>
    <property type="match status" value="2"/>
</dbReference>
<name>H1D0K5_9FIRM</name>
<comment type="subcellular location">
    <subcellularLocation>
        <location evidence="2">Cell membrane</location>
        <topology evidence="2">Multi-pass membrane protein</topology>
    </subcellularLocation>
</comment>
<gene>
    <name evidence="14" type="ORF">HMPREF9453_01143</name>
</gene>
<dbReference type="GO" id="GO:0042910">
    <property type="term" value="F:xenobiotic transmembrane transporter activity"/>
    <property type="evidence" value="ECO:0007669"/>
    <property type="project" value="InterPro"/>
</dbReference>
<accession>H1D0K5</accession>
<dbReference type="InterPro" id="IPR050222">
    <property type="entry name" value="MATE_MdtK"/>
</dbReference>
<dbReference type="PANTHER" id="PTHR43298">
    <property type="entry name" value="MULTIDRUG RESISTANCE PROTEIN NORM-RELATED"/>
    <property type="match status" value="1"/>
</dbReference>
<evidence type="ECO:0000256" key="11">
    <source>
        <dbReference type="ARBA" id="ARBA00023136"/>
    </source>
</evidence>
<protein>
    <recommendedName>
        <fullName evidence="4">Probable multidrug resistance protein NorM</fullName>
    </recommendedName>
    <alternativeName>
        <fullName evidence="12">Multidrug-efflux transporter</fullName>
    </alternativeName>
</protein>
<keyword evidence="10" id="KW-0406">Ion transport</keyword>
<evidence type="ECO:0000313" key="15">
    <source>
        <dbReference type="Proteomes" id="UP000003277"/>
    </source>
</evidence>
<keyword evidence="5" id="KW-0813">Transport</keyword>
<comment type="caution">
    <text evidence="14">The sequence shown here is derived from an EMBL/GenBank/DDBJ whole genome shotgun (WGS) entry which is preliminary data.</text>
</comment>
<dbReference type="EMBL" id="ADLT01000037">
    <property type="protein sequence ID" value="EHO62964.1"/>
    <property type="molecule type" value="Genomic_DNA"/>
</dbReference>
<dbReference type="NCBIfam" id="TIGR00797">
    <property type="entry name" value="matE"/>
    <property type="match status" value="1"/>
</dbReference>
<dbReference type="GO" id="GO:0015297">
    <property type="term" value="F:antiporter activity"/>
    <property type="evidence" value="ECO:0007669"/>
    <property type="project" value="UniProtKB-KW"/>
</dbReference>
<feature type="transmembrane region" description="Helical" evidence="13">
    <location>
        <begin position="194"/>
        <end position="214"/>
    </location>
</feature>
<dbReference type="GO" id="GO:0005886">
    <property type="term" value="C:plasma membrane"/>
    <property type="evidence" value="ECO:0007669"/>
    <property type="project" value="UniProtKB-SubCell"/>
</dbReference>